<evidence type="ECO:0000313" key="1">
    <source>
        <dbReference type="EMBL" id="DAF59759.1"/>
    </source>
</evidence>
<accession>A0A8S5T9W3</accession>
<name>A0A8S5T9W3_9VIRU</name>
<organism evidence="1">
    <name type="scientific">virus sp. ctllZ17</name>
    <dbReference type="NCBI Taxonomy" id="2827996"/>
    <lineage>
        <taxon>Viruses</taxon>
    </lineage>
</organism>
<protein>
    <submittedName>
        <fullName evidence="1">Uncharacterized protein</fullName>
    </submittedName>
</protein>
<proteinExistence type="predicted"/>
<dbReference type="EMBL" id="BK032776">
    <property type="protein sequence ID" value="DAF59759.1"/>
    <property type="molecule type" value="Genomic_DNA"/>
</dbReference>
<reference evidence="1" key="1">
    <citation type="journal article" date="2021" name="Proc. Natl. Acad. Sci. U.S.A.">
        <title>A Catalog of Tens of Thousands of Viruses from Human Metagenomes Reveals Hidden Associations with Chronic Diseases.</title>
        <authorList>
            <person name="Tisza M.J."/>
            <person name="Buck C.B."/>
        </authorList>
    </citation>
    <scope>NUCLEOTIDE SEQUENCE</scope>
    <source>
        <strain evidence="1">CtllZ17</strain>
    </source>
</reference>
<sequence length="34" mass="4051">MSKEKKGQMPLFCLILIAFWLYNKIVQTKNTESF</sequence>